<proteinExistence type="predicted"/>
<accession>A0AB34KBZ0</accession>
<gene>
    <name evidence="1" type="ORF">AB1Y20_001538</name>
</gene>
<dbReference type="EMBL" id="JBGBPQ010000001">
    <property type="protein sequence ID" value="KAL1530638.1"/>
    <property type="molecule type" value="Genomic_DNA"/>
</dbReference>
<organism evidence="1 2">
    <name type="scientific">Prymnesium parvum</name>
    <name type="common">Toxic golden alga</name>
    <dbReference type="NCBI Taxonomy" id="97485"/>
    <lineage>
        <taxon>Eukaryota</taxon>
        <taxon>Haptista</taxon>
        <taxon>Haptophyta</taxon>
        <taxon>Prymnesiophyceae</taxon>
        <taxon>Prymnesiales</taxon>
        <taxon>Prymnesiaceae</taxon>
        <taxon>Prymnesium</taxon>
    </lineage>
</organism>
<dbReference type="AlphaFoldDB" id="A0AB34KBZ0"/>
<protein>
    <submittedName>
        <fullName evidence="1">Uncharacterized protein</fullName>
    </submittedName>
</protein>
<evidence type="ECO:0000313" key="1">
    <source>
        <dbReference type="EMBL" id="KAL1530638.1"/>
    </source>
</evidence>
<reference evidence="1 2" key="1">
    <citation type="journal article" date="2024" name="Science">
        <title>Giant polyketide synthase enzymes in the biosynthesis of giant marine polyether toxins.</title>
        <authorList>
            <person name="Fallon T.R."/>
            <person name="Shende V.V."/>
            <person name="Wierzbicki I.H."/>
            <person name="Pendleton A.L."/>
            <person name="Watervoot N.F."/>
            <person name="Auber R.P."/>
            <person name="Gonzalez D.J."/>
            <person name="Wisecaver J.H."/>
            <person name="Moore B.S."/>
        </authorList>
    </citation>
    <scope>NUCLEOTIDE SEQUENCE [LARGE SCALE GENOMIC DNA]</scope>
    <source>
        <strain evidence="1 2">12B1</strain>
    </source>
</reference>
<sequence>MVAELESSTYRRSFKFPSTPTRWNLKERNAFPQWHSDLRRVVRYATAPGFLGSPPPALAWGDEAAPRARTSARSKATARATHAHAHAATFSQDECWLRYNVLLYDIILASVTLTEAQLVHVENGLGSVADGNALYAWVLTHADDNKLSVQLQLKEALRKLTIADTYGILRLNSAAIIGLMTYSSRYVWSASMFDCAVRSFSTKLRQLRVFPNADSFQWKRHGDCGSVFSRKLCPRNDGSGVFALQRNVTRWVCG</sequence>
<name>A0AB34KBZ0_PRYPA</name>
<keyword evidence="2" id="KW-1185">Reference proteome</keyword>
<dbReference type="Proteomes" id="UP001515480">
    <property type="component" value="Unassembled WGS sequence"/>
</dbReference>
<comment type="caution">
    <text evidence="1">The sequence shown here is derived from an EMBL/GenBank/DDBJ whole genome shotgun (WGS) entry which is preliminary data.</text>
</comment>
<evidence type="ECO:0000313" key="2">
    <source>
        <dbReference type="Proteomes" id="UP001515480"/>
    </source>
</evidence>